<sequence length="211" mass="22697">MTISGSKHSQFAGIDWGISVEGIAGDYGVWFSGISVAQFVNLRGDSTNSRFFNGVQRVTGVELPVIPNTVVRSGGLSCHWMGPDEWLITVKKPGASIMQNLEDNLSGLHVAITDLTGGQSLLGIGGRQSRDVLSAACTLDLHADAFAQGSCAQTILAHSNVLITPAFHSSGDCIFEVVVRRSYADHLIRWLMDAAHEDGFEFRFDDDSGID</sequence>
<dbReference type="Gene3D" id="3.30.70.1520">
    <property type="entry name" value="Heterotetrameric sarcosine oxidase"/>
    <property type="match status" value="1"/>
</dbReference>
<dbReference type="InterPro" id="IPR027266">
    <property type="entry name" value="TrmE/GcvT-like"/>
</dbReference>
<accession>A0A381TZZ3</accession>
<dbReference type="AlphaFoldDB" id="A0A381TZZ3"/>
<dbReference type="Pfam" id="PF04268">
    <property type="entry name" value="SoxG"/>
    <property type="match status" value="1"/>
</dbReference>
<dbReference type="SUPFAM" id="SSF103025">
    <property type="entry name" value="Folate-binding domain"/>
    <property type="match status" value="1"/>
</dbReference>
<reference evidence="1" key="1">
    <citation type="submission" date="2018-05" db="EMBL/GenBank/DDBJ databases">
        <authorList>
            <person name="Lanie J.A."/>
            <person name="Ng W.-L."/>
            <person name="Kazmierczak K.M."/>
            <person name="Andrzejewski T.M."/>
            <person name="Davidsen T.M."/>
            <person name="Wayne K.J."/>
            <person name="Tettelin H."/>
            <person name="Glass J.I."/>
            <person name="Rusch D."/>
            <person name="Podicherti R."/>
            <person name="Tsui H.-C.T."/>
            <person name="Winkler M.E."/>
        </authorList>
    </citation>
    <scope>NUCLEOTIDE SEQUENCE</scope>
</reference>
<dbReference type="InterPro" id="IPR007375">
    <property type="entry name" value="SoxG"/>
</dbReference>
<organism evidence="1">
    <name type="scientific">marine metagenome</name>
    <dbReference type="NCBI Taxonomy" id="408172"/>
    <lineage>
        <taxon>unclassified sequences</taxon>
        <taxon>metagenomes</taxon>
        <taxon>ecological metagenomes</taxon>
    </lineage>
</organism>
<protein>
    <recommendedName>
        <fullName evidence="2">Aminomethyltransferase folate-binding domain-containing protein</fullName>
    </recommendedName>
</protein>
<proteinExistence type="predicted"/>
<dbReference type="EMBL" id="UINC01005201">
    <property type="protein sequence ID" value="SVA19773.1"/>
    <property type="molecule type" value="Genomic_DNA"/>
</dbReference>
<name>A0A381TZZ3_9ZZZZ</name>
<evidence type="ECO:0008006" key="2">
    <source>
        <dbReference type="Google" id="ProtNLM"/>
    </source>
</evidence>
<dbReference type="Gene3D" id="3.30.1360.120">
    <property type="entry name" value="Probable tRNA modification gtpase trme, domain 1"/>
    <property type="match status" value="1"/>
</dbReference>
<evidence type="ECO:0000313" key="1">
    <source>
        <dbReference type="EMBL" id="SVA19773.1"/>
    </source>
</evidence>
<gene>
    <name evidence="1" type="ORF">METZ01_LOCUS72627</name>
</gene>